<keyword evidence="3" id="KW-0695">RNA-directed DNA polymerase</keyword>
<reference evidence="3" key="1">
    <citation type="journal article" date="2019" name="Sci. Rep.">
        <title>Draft genome of Tanacetum cinerariifolium, the natural source of mosquito coil.</title>
        <authorList>
            <person name="Yamashiro T."/>
            <person name="Shiraishi A."/>
            <person name="Satake H."/>
            <person name="Nakayama K."/>
        </authorList>
    </citation>
    <scope>NUCLEOTIDE SEQUENCE</scope>
</reference>
<dbReference type="AlphaFoldDB" id="A0A6L2NAP2"/>
<name>A0A6L2NAP2_TANCI</name>
<dbReference type="PROSITE" id="PS50158">
    <property type="entry name" value="ZF_CCHC"/>
    <property type="match status" value="2"/>
</dbReference>
<dbReference type="Pfam" id="PF08284">
    <property type="entry name" value="RVP_2"/>
    <property type="match status" value="1"/>
</dbReference>
<dbReference type="InterPro" id="IPR056924">
    <property type="entry name" value="SH3_Tf2-1"/>
</dbReference>
<dbReference type="Gene3D" id="2.40.70.10">
    <property type="entry name" value="Acid Proteases"/>
    <property type="match status" value="1"/>
</dbReference>
<evidence type="ECO:0000256" key="1">
    <source>
        <dbReference type="PROSITE-ProRule" id="PRU00047"/>
    </source>
</evidence>
<dbReference type="SUPFAM" id="SSF57756">
    <property type="entry name" value="Retrovirus zinc finger-like domains"/>
    <property type="match status" value="1"/>
</dbReference>
<dbReference type="Gene3D" id="4.10.60.10">
    <property type="entry name" value="Zinc finger, CCHC-type"/>
    <property type="match status" value="1"/>
</dbReference>
<dbReference type="GO" id="GO:0008270">
    <property type="term" value="F:zinc ion binding"/>
    <property type="evidence" value="ECO:0007669"/>
    <property type="project" value="UniProtKB-KW"/>
</dbReference>
<dbReference type="GO" id="GO:0003964">
    <property type="term" value="F:RNA-directed DNA polymerase activity"/>
    <property type="evidence" value="ECO:0007669"/>
    <property type="project" value="UniProtKB-KW"/>
</dbReference>
<comment type="caution">
    <text evidence="3">The sequence shown here is derived from an EMBL/GenBank/DDBJ whole genome shotgun (WGS) entry which is preliminary data.</text>
</comment>
<dbReference type="InterPro" id="IPR001878">
    <property type="entry name" value="Znf_CCHC"/>
</dbReference>
<dbReference type="CDD" id="cd00303">
    <property type="entry name" value="retropepsin_like"/>
    <property type="match status" value="1"/>
</dbReference>
<keyword evidence="1" id="KW-0862">Zinc</keyword>
<evidence type="ECO:0000259" key="2">
    <source>
        <dbReference type="PROSITE" id="PS50158"/>
    </source>
</evidence>
<dbReference type="EMBL" id="BKCJ010008525">
    <property type="protein sequence ID" value="GEU82669.1"/>
    <property type="molecule type" value="Genomic_DNA"/>
</dbReference>
<dbReference type="PANTHER" id="PTHR46148">
    <property type="entry name" value="CHROMO DOMAIN-CONTAINING PROTEIN"/>
    <property type="match status" value="1"/>
</dbReference>
<keyword evidence="1" id="KW-0863">Zinc-finger</keyword>
<dbReference type="PANTHER" id="PTHR46148:SF59">
    <property type="entry name" value="NUCLEOTIDYLTRANSFERASE, RIBONUCLEASE H"/>
    <property type="match status" value="1"/>
</dbReference>
<organism evidence="3">
    <name type="scientific">Tanacetum cinerariifolium</name>
    <name type="common">Dalmatian daisy</name>
    <name type="synonym">Chrysanthemum cinerariifolium</name>
    <dbReference type="NCBI Taxonomy" id="118510"/>
    <lineage>
        <taxon>Eukaryota</taxon>
        <taxon>Viridiplantae</taxon>
        <taxon>Streptophyta</taxon>
        <taxon>Embryophyta</taxon>
        <taxon>Tracheophyta</taxon>
        <taxon>Spermatophyta</taxon>
        <taxon>Magnoliopsida</taxon>
        <taxon>eudicotyledons</taxon>
        <taxon>Gunneridae</taxon>
        <taxon>Pentapetalae</taxon>
        <taxon>asterids</taxon>
        <taxon>campanulids</taxon>
        <taxon>Asterales</taxon>
        <taxon>Asteraceae</taxon>
        <taxon>Asteroideae</taxon>
        <taxon>Anthemideae</taxon>
        <taxon>Anthemidinae</taxon>
        <taxon>Tanacetum</taxon>
    </lineage>
</organism>
<keyword evidence="3" id="KW-0808">Transferase</keyword>
<dbReference type="Pfam" id="PF00098">
    <property type="entry name" value="zf-CCHC"/>
    <property type="match status" value="2"/>
</dbReference>
<accession>A0A6L2NAP2</accession>
<dbReference type="InterPro" id="IPR021109">
    <property type="entry name" value="Peptidase_aspartic_dom_sf"/>
</dbReference>
<dbReference type="Pfam" id="PF24626">
    <property type="entry name" value="SH3_Tf2-1"/>
    <property type="match status" value="1"/>
</dbReference>
<proteinExistence type="predicted"/>
<feature type="domain" description="CCHC-type" evidence="2">
    <location>
        <begin position="141"/>
        <end position="156"/>
    </location>
</feature>
<keyword evidence="1" id="KW-0479">Metal-binding</keyword>
<dbReference type="SMART" id="SM00343">
    <property type="entry name" value="ZnF_C2HC"/>
    <property type="match status" value="2"/>
</dbReference>
<feature type="domain" description="CCHC-type" evidence="2">
    <location>
        <begin position="105"/>
        <end position="121"/>
    </location>
</feature>
<keyword evidence="3" id="KW-0548">Nucleotidyltransferase</keyword>
<sequence>MLTIENVGYNSANCRNDDDSHDSGTGRRRQVSTIREYTYIDFLKCQPLNFKGTEGAVGQVCNGYSLRKCLDMVGLTRPGEKKPYEGSKPLCPKCNYRHDGQYAPKCTNCKRIGHSARDCKSQLAATNNQRAQGENQRVLTCFECRAQGHFRSNCPKLKNENLGNQARNGNAIARAYDVGTIGTNPNSNVITCAFLLNNHYALILFNTGADKSFVSTAFSSLIDIIPTTLDHGYNVELADGRIIWVNTLIQGCTLNFLNHPFNIDLMPVEMSSFDVIIGMNCMKKAEEKSKKQLEDVPIVQDFLRRKPLEFQVGDRVMLKVSPWKGVIRFRKWGKLNSRYIGPFKVLVKVGAIAYRLELSQQLSRVHNTFHVSNLKECLSDEPLVILLDEIHIDDKLYFVKEPVEIIDREVKRIKKSRIPIIRVRWKSRRGLEFTWEREDQIQKKYPHLFTNTAPSTSAAS</sequence>
<dbReference type="SUPFAM" id="SSF50630">
    <property type="entry name" value="Acid proteases"/>
    <property type="match status" value="1"/>
</dbReference>
<dbReference type="GO" id="GO:0003676">
    <property type="term" value="F:nucleic acid binding"/>
    <property type="evidence" value="ECO:0007669"/>
    <property type="project" value="InterPro"/>
</dbReference>
<protein>
    <submittedName>
        <fullName evidence="3">Putative reverse transcriptase domain-containing protein</fullName>
    </submittedName>
</protein>
<gene>
    <name evidence="3" type="ORF">Tci_054647</name>
</gene>
<dbReference type="InterPro" id="IPR036875">
    <property type="entry name" value="Znf_CCHC_sf"/>
</dbReference>
<evidence type="ECO:0000313" key="3">
    <source>
        <dbReference type="EMBL" id="GEU82669.1"/>
    </source>
</evidence>